<proteinExistence type="inferred from homology"/>
<evidence type="ECO:0000313" key="7">
    <source>
        <dbReference type="EMBL" id="PXV93332.1"/>
    </source>
</evidence>
<keyword evidence="3 4" id="KW-0378">Hydrolase</keyword>
<dbReference type="AlphaFoldDB" id="A0A318EV02"/>
<dbReference type="InterPro" id="IPR033452">
    <property type="entry name" value="GH30_C"/>
</dbReference>
<feature type="domain" description="Glycosyl hydrolase family 30 beta sandwich" evidence="6">
    <location>
        <begin position="381"/>
        <end position="440"/>
    </location>
</feature>
<comment type="caution">
    <text evidence="7">The sequence shown here is derived from an EMBL/GenBank/DDBJ whole genome shotgun (WGS) entry which is preliminary data.</text>
</comment>
<dbReference type="Gene3D" id="3.20.20.80">
    <property type="entry name" value="Glycosidases"/>
    <property type="match status" value="1"/>
</dbReference>
<dbReference type="PANTHER" id="PTHR11069:SF23">
    <property type="entry name" value="LYSOSOMAL ACID GLUCOSYLCERAMIDASE"/>
    <property type="match status" value="1"/>
</dbReference>
<name>A0A318EV02_9FIRM</name>
<dbReference type="InterPro" id="IPR017853">
    <property type="entry name" value="GH"/>
</dbReference>
<evidence type="ECO:0000259" key="5">
    <source>
        <dbReference type="Pfam" id="PF02055"/>
    </source>
</evidence>
<dbReference type="InterPro" id="IPR013780">
    <property type="entry name" value="Glyco_hydro_b"/>
</dbReference>
<evidence type="ECO:0000256" key="3">
    <source>
        <dbReference type="ARBA" id="ARBA00022801"/>
    </source>
</evidence>
<dbReference type="Pfam" id="PF02055">
    <property type="entry name" value="Glyco_hydro_30"/>
    <property type="match status" value="1"/>
</dbReference>
<dbReference type="Proteomes" id="UP000247523">
    <property type="component" value="Unassembled WGS sequence"/>
</dbReference>
<evidence type="ECO:0000259" key="6">
    <source>
        <dbReference type="Pfam" id="PF17189"/>
    </source>
</evidence>
<dbReference type="EMBL" id="QICS01000002">
    <property type="protein sequence ID" value="PXV93332.1"/>
    <property type="molecule type" value="Genomic_DNA"/>
</dbReference>
<dbReference type="GO" id="GO:0016020">
    <property type="term" value="C:membrane"/>
    <property type="evidence" value="ECO:0007669"/>
    <property type="project" value="GOC"/>
</dbReference>
<dbReference type="PRINTS" id="PR00843">
    <property type="entry name" value="GLHYDRLASE30"/>
</dbReference>
<keyword evidence="4" id="KW-0326">Glycosidase</keyword>
<protein>
    <submittedName>
        <fullName evidence="7">Glucosylceramidase</fullName>
    </submittedName>
</protein>
<dbReference type="SUPFAM" id="SSF51445">
    <property type="entry name" value="(Trans)glycosidases"/>
    <property type="match status" value="1"/>
</dbReference>
<evidence type="ECO:0000313" key="8">
    <source>
        <dbReference type="Proteomes" id="UP000247523"/>
    </source>
</evidence>
<dbReference type="GO" id="GO:0006680">
    <property type="term" value="P:glucosylceramide catabolic process"/>
    <property type="evidence" value="ECO:0007669"/>
    <property type="project" value="TreeGrafter"/>
</dbReference>
<dbReference type="Gene3D" id="2.60.40.1180">
    <property type="entry name" value="Golgi alpha-mannosidase II"/>
    <property type="match status" value="1"/>
</dbReference>
<feature type="domain" description="Glycosyl hydrolase family 30 TIM-barrel" evidence="5">
    <location>
        <begin position="46"/>
        <end position="378"/>
    </location>
</feature>
<dbReference type="RefSeq" id="WP_110290466.1">
    <property type="nucleotide sequence ID" value="NZ_QICS01000002.1"/>
</dbReference>
<evidence type="ECO:0000256" key="1">
    <source>
        <dbReference type="ARBA" id="ARBA00005382"/>
    </source>
</evidence>
<dbReference type="Pfam" id="PF17189">
    <property type="entry name" value="Glyco_hydro_30C"/>
    <property type="match status" value="1"/>
</dbReference>
<dbReference type="GO" id="GO:0004348">
    <property type="term" value="F:glucosylceramidase activity"/>
    <property type="evidence" value="ECO:0007669"/>
    <property type="project" value="InterPro"/>
</dbReference>
<accession>A0A318EV02</accession>
<sequence>MEIKLFQSAGKETLIRSELSKNFTEDTGIENEVINLYPSIEYQTLEGFGGAITDASGYVFAQMNEEQKNNMLSMYFEEQNMNYQIVRIPMDSCDFSTHLYSAVEEEEDVELNTFSFADTQRYIIPLLDAAQKKAGKKLKIMLSAWSPPAFMKTNQERKNGGSLKPKYRQMWAEYLCKYIETFQKNGYVVARMTIQNEPKAVQTWDSCVYSSEEEKIFLKDFLYPTLKKHGMADVEVFIWDHNKERLFERADEIIDDETDSMVTGLAFHWYSGDHFEALDLVREKFPDKKLILSESCLEFSKFDPATESFNAARLAHDMIGNLNHGMHAFYDWNILLNTQGGPNHVNNYCDAPYLFDENKKELITRMSLSYYWHFTHFIKPGAKKIAYTKYTSQLDITAWKNPDGNIVIIVLNATKTPLPCILRLNGKITEFTISEHAIASGIIH</sequence>
<dbReference type="InterPro" id="IPR033453">
    <property type="entry name" value="Glyco_hydro_30_TIM-barrel"/>
</dbReference>
<comment type="similarity">
    <text evidence="1 4">Belongs to the glycosyl hydrolase 30 family.</text>
</comment>
<evidence type="ECO:0000256" key="4">
    <source>
        <dbReference type="RuleBase" id="RU361188"/>
    </source>
</evidence>
<organism evidence="7 8">
    <name type="scientific">Lachnotalea glycerini</name>
    <dbReference type="NCBI Taxonomy" id="1763509"/>
    <lineage>
        <taxon>Bacteria</taxon>
        <taxon>Bacillati</taxon>
        <taxon>Bacillota</taxon>
        <taxon>Clostridia</taxon>
        <taxon>Lachnospirales</taxon>
        <taxon>Lachnospiraceae</taxon>
        <taxon>Lachnotalea</taxon>
    </lineage>
</organism>
<keyword evidence="2" id="KW-0732">Signal</keyword>
<evidence type="ECO:0000256" key="2">
    <source>
        <dbReference type="ARBA" id="ARBA00022729"/>
    </source>
</evidence>
<gene>
    <name evidence="7" type="ORF">C8E03_102100</name>
</gene>
<dbReference type="InterPro" id="IPR001139">
    <property type="entry name" value="Glyco_hydro_30"/>
</dbReference>
<reference evidence="7 8" key="1">
    <citation type="submission" date="2018-05" db="EMBL/GenBank/DDBJ databases">
        <title>Genomic Encyclopedia of Type Strains, Phase IV (KMG-IV): sequencing the most valuable type-strain genomes for metagenomic binning, comparative biology and taxonomic classification.</title>
        <authorList>
            <person name="Goeker M."/>
        </authorList>
    </citation>
    <scope>NUCLEOTIDE SEQUENCE [LARGE SCALE GENOMIC DNA]</scope>
    <source>
        <strain evidence="7 8">DSM 28816</strain>
    </source>
</reference>
<dbReference type="PANTHER" id="PTHR11069">
    <property type="entry name" value="GLUCOSYLCERAMIDASE"/>
    <property type="match status" value="1"/>
</dbReference>